<dbReference type="PANTHER" id="PTHR12241:SF161">
    <property type="entry name" value="TUBULIN POLYGLUTAMYLASE TTLL6"/>
    <property type="match status" value="1"/>
</dbReference>
<dbReference type="RefSeq" id="XP_014251357.1">
    <property type="nucleotide sequence ID" value="XM_014395871.1"/>
</dbReference>
<dbReference type="AlphaFoldDB" id="A0A8I6RTZ1"/>
<dbReference type="Gene3D" id="3.30.470.20">
    <property type="entry name" value="ATP-grasp fold, B domain"/>
    <property type="match status" value="1"/>
</dbReference>
<evidence type="ECO:0000256" key="2">
    <source>
        <dbReference type="ARBA" id="ARBA00022598"/>
    </source>
</evidence>
<evidence type="ECO:0000256" key="5">
    <source>
        <dbReference type="ARBA" id="ARBA00022840"/>
    </source>
</evidence>
<keyword evidence="5" id="KW-0067">ATP-binding</keyword>
<evidence type="ECO:0000256" key="4">
    <source>
        <dbReference type="ARBA" id="ARBA00022741"/>
    </source>
</evidence>
<evidence type="ECO:0000256" key="3">
    <source>
        <dbReference type="ARBA" id="ARBA00022701"/>
    </source>
</evidence>
<dbReference type="GO" id="GO:0005874">
    <property type="term" value="C:microtubule"/>
    <property type="evidence" value="ECO:0007669"/>
    <property type="project" value="UniProtKB-KW"/>
</dbReference>
<evidence type="ECO:0000313" key="8">
    <source>
        <dbReference type="Proteomes" id="UP000494040"/>
    </source>
</evidence>
<accession>A0A8I6RTZ1</accession>
<evidence type="ECO:0000313" key="7">
    <source>
        <dbReference type="EnsemblMetazoa" id="XP_014251357.1"/>
    </source>
</evidence>
<dbReference type="FunFam" id="3.30.470.20:FF:000009">
    <property type="entry name" value="tubulin polyglutamylase TTLL5 isoform X1"/>
    <property type="match status" value="1"/>
</dbReference>
<dbReference type="InterPro" id="IPR004344">
    <property type="entry name" value="TTL/TTLL_fam"/>
</dbReference>
<protein>
    <submittedName>
        <fullName evidence="7">Uncharacterized protein</fullName>
    </submittedName>
</protein>
<dbReference type="Proteomes" id="UP000494040">
    <property type="component" value="Unassembled WGS sequence"/>
</dbReference>
<feature type="region of interest" description="Disordered" evidence="6">
    <location>
        <begin position="507"/>
        <end position="539"/>
    </location>
</feature>
<keyword evidence="3" id="KW-0493">Microtubule</keyword>
<dbReference type="KEGG" id="clec:106667739"/>
<keyword evidence="4" id="KW-0547">Nucleotide-binding</keyword>
<dbReference type="EnsemblMetazoa" id="XM_014395871.1">
    <property type="protein sequence ID" value="XP_014251357.1"/>
    <property type="gene ID" value="LOC106667739"/>
</dbReference>
<dbReference type="GO" id="GO:0015631">
    <property type="term" value="F:tubulin binding"/>
    <property type="evidence" value="ECO:0007669"/>
    <property type="project" value="TreeGrafter"/>
</dbReference>
<dbReference type="PANTHER" id="PTHR12241">
    <property type="entry name" value="TUBULIN POLYGLUTAMYLASE"/>
    <property type="match status" value="1"/>
</dbReference>
<keyword evidence="8" id="KW-1185">Reference proteome</keyword>
<dbReference type="OMA" id="GNFRRIM"/>
<reference evidence="7" key="1">
    <citation type="submission" date="2022-01" db="UniProtKB">
        <authorList>
            <consortium name="EnsemblMetazoa"/>
        </authorList>
    </citation>
    <scope>IDENTIFICATION</scope>
</reference>
<dbReference type="SUPFAM" id="SSF56059">
    <property type="entry name" value="Glutathione synthetase ATP-binding domain-like"/>
    <property type="match status" value="1"/>
</dbReference>
<dbReference type="GO" id="GO:0000226">
    <property type="term" value="P:microtubule cytoskeleton organization"/>
    <property type="evidence" value="ECO:0007669"/>
    <property type="project" value="TreeGrafter"/>
</dbReference>
<feature type="compositionally biased region" description="Basic and acidic residues" evidence="6">
    <location>
        <begin position="662"/>
        <end position="680"/>
    </location>
</feature>
<dbReference type="GeneID" id="106667739"/>
<feature type="region of interest" description="Disordered" evidence="6">
    <location>
        <begin position="652"/>
        <end position="691"/>
    </location>
</feature>
<dbReference type="Pfam" id="PF03133">
    <property type="entry name" value="TTL"/>
    <property type="match status" value="1"/>
</dbReference>
<evidence type="ECO:0000256" key="1">
    <source>
        <dbReference type="ARBA" id="ARBA00006820"/>
    </source>
</evidence>
<dbReference type="GO" id="GO:0005524">
    <property type="term" value="F:ATP binding"/>
    <property type="evidence" value="ECO:0007669"/>
    <property type="project" value="UniProtKB-KW"/>
</dbReference>
<dbReference type="PROSITE" id="PS51221">
    <property type="entry name" value="TTL"/>
    <property type="match status" value="1"/>
</dbReference>
<dbReference type="GO" id="GO:0070740">
    <property type="term" value="F:tubulin-glutamic acid ligase activity"/>
    <property type="evidence" value="ECO:0007669"/>
    <property type="project" value="TreeGrafter"/>
</dbReference>
<keyword evidence="2" id="KW-0436">Ligase</keyword>
<organism evidence="7 8">
    <name type="scientific">Cimex lectularius</name>
    <name type="common">Bed bug</name>
    <name type="synonym">Acanthia lectularia</name>
    <dbReference type="NCBI Taxonomy" id="79782"/>
    <lineage>
        <taxon>Eukaryota</taxon>
        <taxon>Metazoa</taxon>
        <taxon>Ecdysozoa</taxon>
        <taxon>Arthropoda</taxon>
        <taxon>Hexapoda</taxon>
        <taxon>Insecta</taxon>
        <taxon>Pterygota</taxon>
        <taxon>Neoptera</taxon>
        <taxon>Paraneoptera</taxon>
        <taxon>Hemiptera</taxon>
        <taxon>Heteroptera</taxon>
        <taxon>Panheteroptera</taxon>
        <taxon>Cimicomorpha</taxon>
        <taxon>Cimicidae</taxon>
        <taxon>Cimex</taxon>
    </lineage>
</organism>
<evidence type="ECO:0000256" key="6">
    <source>
        <dbReference type="SAM" id="MobiDB-lite"/>
    </source>
</evidence>
<name>A0A8I6RTZ1_CIMLE</name>
<dbReference type="GO" id="GO:0036064">
    <property type="term" value="C:ciliary basal body"/>
    <property type="evidence" value="ECO:0007669"/>
    <property type="project" value="TreeGrafter"/>
</dbReference>
<sequence length="721" mass="83940">MALIVTKDSNKQQTKKDNTSGKLYNAHDYCADCQGELSPMDRSTSTMDLQLNPPLNTKKKRVKKSRVSTICTTNCRYEIIRQTARKLGLKEGSDGWNVYWTDLSISVERCKDMKRFQRINHFPGMLEICRKDLLARNLNRMLKMFPDDYNFFPKTWCLPTDILEIIEYSKTHRQKTYILKPDLGCQGRGIYITKNLKDLKSFERMICQLYVTRPFLIDGYKFDLRVYTLITSCDPLRIFVYNEGLARFATKKYREPNQTNVANMYMHLTNYSVNKHSRTYVVDDIEGSKRRFSTINQWFIKNAYDVDKIWGGIDDVIIKTILVALPTLKHCYQTCFPGHVDSHACFELLGFDFMLDFKLKPYILEVNHSPSFHTDTPIDHEIKEALLMDTFCLLNLAQNDKLKMINEEKKRIRERLTSNKPSTKEREYAEQLLKGKIHWENTHLGNFRKVYPCPGMEKYDLYLNAGKSSLFTETFASRAREVAGKQHREELQEKLAALNRSVAVMKTQKQMNQKEEKPPPKKPPVRQNPFTFEPVAISESEEKERVSSIAKREFLIHSHGLLEKIYDGLKQAGQLRLEDEIKFGRSNQWDINDKFGQMYDSHKKHFNDSITNVLKFISKKSDIKNPDKEQLSSIFLDPPLVQGENIESHLGPFGEQLPIKSNETKEPCDGLVTTDEKANESEDEGPDPMPVFLEEDFILEARRNERKFYMQPPSYLSVSNS</sequence>
<dbReference type="OrthoDB" id="202825at2759"/>
<comment type="similarity">
    <text evidence="1">Belongs to the tubulin--tyrosine ligase family.</text>
</comment>
<proteinExistence type="inferred from homology"/>